<proteinExistence type="predicted"/>
<keyword evidence="2" id="KW-1185">Reference proteome</keyword>
<accession>A0A1E5PKP0</accession>
<evidence type="ECO:0000313" key="1">
    <source>
        <dbReference type="EMBL" id="OEJ30131.1"/>
    </source>
</evidence>
<comment type="caution">
    <text evidence="1">The sequence shown here is derived from an EMBL/GenBank/DDBJ whole genome shotgun (WGS) entry which is preliminary data.</text>
</comment>
<dbReference type="EMBL" id="MEHK01000001">
    <property type="protein sequence ID" value="OEJ30131.1"/>
    <property type="molecule type" value="Genomic_DNA"/>
</dbReference>
<dbReference type="AlphaFoldDB" id="A0A1E5PKP0"/>
<organism evidence="1 2">
    <name type="scientific">Streptomyces subrutilus</name>
    <dbReference type="NCBI Taxonomy" id="36818"/>
    <lineage>
        <taxon>Bacteria</taxon>
        <taxon>Bacillati</taxon>
        <taxon>Actinomycetota</taxon>
        <taxon>Actinomycetes</taxon>
        <taxon>Kitasatosporales</taxon>
        <taxon>Streptomycetaceae</taxon>
        <taxon>Streptomyces</taxon>
    </lineage>
</organism>
<sequence length="74" mass="7937">MPSTCGFSLHGVWAWSTTGAVGSTACGAQLLEFFPVLERALDLTKEGPAILLTAYRTPATIRRMGVRRLEGMAP</sequence>
<dbReference type="Proteomes" id="UP000095705">
    <property type="component" value="Unassembled WGS sequence"/>
</dbReference>
<protein>
    <submittedName>
        <fullName evidence="1">Uncharacterized protein</fullName>
    </submittedName>
</protein>
<reference evidence="1 2" key="1">
    <citation type="submission" date="2016-08" db="EMBL/GenBank/DDBJ databases">
        <title>The complete genome of Streptomyces subrutilus 10-1-1.</title>
        <authorList>
            <person name="Chen X."/>
        </authorList>
    </citation>
    <scope>NUCLEOTIDE SEQUENCE [LARGE SCALE GENOMIC DNA]</scope>
    <source>
        <strain evidence="1 2">10-1-1</strain>
    </source>
</reference>
<name>A0A1E5PKP0_9ACTN</name>
<gene>
    <name evidence="1" type="ORF">BGK67_00955</name>
</gene>
<evidence type="ECO:0000313" key="2">
    <source>
        <dbReference type="Proteomes" id="UP000095705"/>
    </source>
</evidence>